<dbReference type="EMBL" id="JAFBMS010000001">
    <property type="protein sequence ID" value="KAG9355995.1"/>
    <property type="molecule type" value="Genomic_DNA"/>
</dbReference>
<comment type="caution">
    <text evidence="1">The sequence shown here is derived from an EMBL/GenBank/DDBJ whole genome shotgun (WGS) entry which is preliminary data.</text>
</comment>
<sequence length="83" mass="9759">DFVPVSTNNGSLHKLLHSIRDEDLLLHVEGACLSLQTLLVRLAQMKEESRNFHRLMIQPIERKRERDSTMLEKKDERLFEESS</sequence>
<keyword evidence="2" id="KW-1185">Reference proteome</keyword>
<name>A0A8T2PXA4_9TELE</name>
<accession>A0A8T2PXA4</accession>
<organism evidence="1 2">
    <name type="scientific">Albula glossodonta</name>
    <name type="common">roundjaw bonefish</name>
    <dbReference type="NCBI Taxonomy" id="121402"/>
    <lineage>
        <taxon>Eukaryota</taxon>
        <taxon>Metazoa</taxon>
        <taxon>Chordata</taxon>
        <taxon>Craniata</taxon>
        <taxon>Vertebrata</taxon>
        <taxon>Euteleostomi</taxon>
        <taxon>Actinopterygii</taxon>
        <taxon>Neopterygii</taxon>
        <taxon>Teleostei</taxon>
        <taxon>Albuliformes</taxon>
        <taxon>Albulidae</taxon>
        <taxon>Albula</taxon>
    </lineage>
</organism>
<reference evidence="1" key="1">
    <citation type="thesis" date="2021" institute="BYU ScholarsArchive" country="Provo, UT, USA">
        <title>Applications of and Algorithms for Genome Assembly and Genomic Analyses with an Emphasis on Marine Teleosts.</title>
        <authorList>
            <person name="Pickett B.D."/>
        </authorList>
    </citation>
    <scope>NUCLEOTIDE SEQUENCE</scope>
    <source>
        <strain evidence="1">HI-2016</strain>
    </source>
</reference>
<feature type="non-terminal residue" evidence="1">
    <location>
        <position position="1"/>
    </location>
</feature>
<evidence type="ECO:0000313" key="2">
    <source>
        <dbReference type="Proteomes" id="UP000824540"/>
    </source>
</evidence>
<gene>
    <name evidence="1" type="ORF">JZ751_000839</name>
</gene>
<dbReference type="AlphaFoldDB" id="A0A8T2PXA4"/>
<protein>
    <submittedName>
        <fullName evidence="1">Uncharacterized protein</fullName>
    </submittedName>
</protein>
<dbReference type="Proteomes" id="UP000824540">
    <property type="component" value="Unassembled WGS sequence"/>
</dbReference>
<evidence type="ECO:0000313" key="1">
    <source>
        <dbReference type="EMBL" id="KAG9355995.1"/>
    </source>
</evidence>
<proteinExistence type="predicted"/>